<dbReference type="OrthoDB" id="726732at2759"/>
<evidence type="ECO:0000313" key="3">
    <source>
        <dbReference type="Proteomes" id="UP000691718"/>
    </source>
</evidence>
<feature type="transmembrane region" description="Helical" evidence="1">
    <location>
        <begin position="7"/>
        <end position="26"/>
    </location>
</feature>
<organism evidence="2 3">
    <name type="scientific">Parnassius apollo</name>
    <name type="common">Apollo butterfly</name>
    <name type="synonym">Papilio apollo</name>
    <dbReference type="NCBI Taxonomy" id="110799"/>
    <lineage>
        <taxon>Eukaryota</taxon>
        <taxon>Metazoa</taxon>
        <taxon>Ecdysozoa</taxon>
        <taxon>Arthropoda</taxon>
        <taxon>Hexapoda</taxon>
        <taxon>Insecta</taxon>
        <taxon>Pterygota</taxon>
        <taxon>Neoptera</taxon>
        <taxon>Endopterygota</taxon>
        <taxon>Lepidoptera</taxon>
        <taxon>Glossata</taxon>
        <taxon>Ditrysia</taxon>
        <taxon>Papilionoidea</taxon>
        <taxon>Papilionidae</taxon>
        <taxon>Parnassiinae</taxon>
        <taxon>Parnassini</taxon>
        <taxon>Parnassius</taxon>
        <taxon>Parnassius</taxon>
    </lineage>
</organism>
<proteinExistence type="predicted"/>
<dbReference type="GO" id="GO:0031012">
    <property type="term" value="C:extracellular matrix"/>
    <property type="evidence" value="ECO:0007669"/>
    <property type="project" value="TreeGrafter"/>
</dbReference>
<evidence type="ECO:0000313" key="2">
    <source>
        <dbReference type="EMBL" id="CAG5039283.1"/>
    </source>
</evidence>
<dbReference type="InterPro" id="IPR005199">
    <property type="entry name" value="Glyco_hydro_79"/>
</dbReference>
<accession>A0A8S3XZ06</accession>
<name>A0A8S3XZ06_PARAO</name>
<keyword evidence="1" id="KW-1133">Transmembrane helix</keyword>
<reference evidence="2" key="1">
    <citation type="submission" date="2021-04" db="EMBL/GenBank/DDBJ databases">
        <authorList>
            <person name="Tunstrom K."/>
        </authorList>
    </citation>
    <scope>NUCLEOTIDE SEQUENCE</scope>
</reference>
<dbReference type="EMBL" id="CAJQZP010001331">
    <property type="protein sequence ID" value="CAG5039283.1"/>
    <property type="molecule type" value="Genomic_DNA"/>
</dbReference>
<keyword evidence="1" id="KW-0472">Membrane</keyword>
<keyword evidence="3" id="KW-1185">Reference proteome</keyword>
<gene>
    <name evidence="2" type="ORF">PAPOLLO_LOCUS21589</name>
</gene>
<dbReference type="AlphaFoldDB" id="A0A8S3XZ06"/>
<dbReference type="Pfam" id="PF03662">
    <property type="entry name" value="Glyco_hydro_79n"/>
    <property type="match status" value="1"/>
</dbReference>
<dbReference type="GO" id="GO:0005615">
    <property type="term" value="C:extracellular space"/>
    <property type="evidence" value="ECO:0007669"/>
    <property type="project" value="TreeGrafter"/>
</dbReference>
<sequence>MLSNKRLVVICAIAVCCNISLLVIFFKYNAGEKCFVTINVHQEIRSVLPDDYLSIGIDASEIQNYDRIDFRNPRFGQLAAALAPARLRLGGTMSDRLIFSPEDIPHITCKHHPVNTSKSVYNAVKKLCKHKFLPYFILTGKKWDEINRFCKSTGLKLLFPFNLLLRDDHEWNNHNAIDILEYSKQREYDVDWQLGNEPNSLHHVFNVTITPQMLAHDFKRLRKILNHYGYKKSLLVGPDTTRPQPHCHECLEYMVEFLGNGSNYINVRSWHQYYLNSRTAKLEDFWNPKTFNLLNDQIITMKNYTFKYNYIPMWLSETSSSYGGGAPGLSNSFAGTPLWLDKLGLCAKHNITTVIRQSFFGGNYSLVDDHLEPLPDWWLSVLYKKLVGNKVLHVDCKCSPYQRMYAHCANRKYTNDTTAITIYAINLEMNKARFLLNGTAIHGNDLNIDQFILSAPSNNRRTKTVLLNGWPLYYGSSLPQMEPHHFKYGRHISMPPYSVAFWVIKNTSVKVCN</sequence>
<keyword evidence="1" id="KW-0812">Transmembrane</keyword>
<dbReference type="PANTHER" id="PTHR46145">
    <property type="entry name" value="HEPARANASE"/>
    <property type="match status" value="1"/>
</dbReference>
<dbReference type="Proteomes" id="UP000691718">
    <property type="component" value="Unassembled WGS sequence"/>
</dbReference>
<protein>
    <submittedName>
        <fullName evidence="2">(apollo) hypothetical protein</fullName>
    </submittedName>
</protein>
<dbReference type="PANTHER" id="PTHR46145:SF4">
    <property type="entry name" value="HEPARANASE"/>
    <property type="match status" value="1"/>
</dbReference>
<dbReference type="GO" id="GO:0016798">
    <property type="term" value="F:hydrolase activity, acting on glycosyl bonds"/>
    <property type="evidence" value="ECO:0007669"/>
    <property type="project" value="InterPro"/>
</dbReference>
<dbReference type="GO" id="GO:0016020">
    <property type="term" value="C:membrane"/>
    <property type="evidence" value="ECO:0007669"/>
    <property type="project" value="InterPro"/>
</dbReference>
<evidence type="ECO:0000256" key="1">
    <source>
        <dbReference type="SAM" id="Phobius"/>
    </source>
</evidence>
<comment type="caution">
    <text evidence="2">The sequence shown here is derived from an EMBL/GenBank/DDBJ whole genome shotgun (WGS) entry which is preliminary data.</text>
</comment>